<dbReference type="AlphaFoldDB" id="A0A8R1UWP4"/>
<keyword evidence="1" id="KW-1133">Transmembrane helix</keyword>
<keyword evidence="4" id="KW-1185">Reference proteome</keyword>
<evidence type="ECO:0000259" key="2">
    <source>
        <dbReference type="PROSITE" id="PS50181"/>
    </source>
</evidence>
<gene>
    <name evidence="3" type="primary">WBGene00279201</name>
</gene>
<dbReference type="InterPro" id="IPR001810">
    <property type="entry name" value="F-box_dom"/>
</dbReference>
<name>A0A8R1UWP4_PRIPA</name>
<reference evidence="4" key="1">
    <citation type="journal article" date="2008" name="Nat. Genet.">
        <title>The Pristionchus pacificus genome provides a unique perspective on nematode lifestyle and parasitism.</title>
        <authorList>
            <person name="Dieterich C."/>
            <person name="Clifton S.W."/>
            <person name="Schuster L.N."/>
            <person name="Chinwalla A."/>
            <person name="Delehaunty K."/>
            <person name="Dinkelacker I."/>
            <person name="Fulton L."/>
            <person name="Fulton R."/>
            <person name="Godfrey J."/>
            <person name="Minx P."/>
            <person name="Mitreva M."/>
            <person name="Roeseler W."/>
            <person name="Tian H."/>
            <person name="Witte H."/>
            <person name="Yang S.P."/>
            <person name="Wilson R.K."/>
            <person name="Sommer R.J."/>
        </authorList>
    </citation>
    <scope>NUCLEOTIDE SEQUENCE [LARGE SCALE GENOMIC DNA]</scope>
    <source>
        <strain evidence="4">PS312</strain>
    </source>
</reference>
<dbReference type="EnsemblMetazoa" id="PPA40832.1">
    <property type="protein sequence ID" value="PPA40832.1"/>
    <property type="gene ID" value="WBGene00279201"/>
</dbReference>
<proteinExistence type="predicted"/>
<dbReference type="Proteomes" id="UP000005239">
    <property type="component" value="Unassembled WGS sequence"/>
</dbReference>
<evidence type="ECO:0000256" key="1">
    <source>
        <dbReference type="SAM" id="Phobius"/>
    </source>
</evidence>
<dbReference type="PROSITE" id="PS50181">
    <property type="entry name" value="FBOX"/>
    <property type="match status" value="1"/>
</dbReference>
<keyword evidence="1" id="KW-0472">Membrane</keyword>
<evidence type="ECO:0000313" key="3">
    <source>
        <dbReference type="EnsemblMetazoa" id="PPA40832.1"/>
    </source>
</evidence>
<sequence>MVKQVLHDTVHRSLATLPPDIIRIIIKLIEELDGFPIEKLRLISRNWNTMVLEHILYRRDHPPLESVRFHNCAAANIAVSLKLKDISHKHNFKVLCRGWNTSSLADSFYSPPLCLSRFRFSSREPCLLLFIICDCYIVMFFHHFVSLLLLLLPILSLANSWIDKNEEVLNNMTRLENIFIRCSSVNKLHIHYLNWRSMDAIRTTLKDVPIKNLIILQEKLDKHSRAIIEEMVRTHQIEKIILSIRKIETNSLYNFCAQVTETAHHVNIYERILRSDKIFGLPREFWDRKVLEMDNEFFSIQVMNGERLQMGCDAYLYGPHLLRLRIDASLYRKTNFPVD</sequence>
<keyword evidence="1" id="KW-0812">Transmembrane</keyword>
<accession>A0A8R1UWP4</accession>
<organism evidence="3 4">
    <name type="scientific">Pristionchus pacificus</name>
    <name type="common">Parasitic nematode worm</name>
    <dbReference type="NCBI Taxonomy" id="54126"/>
    <lineage>
        <taxon>Eukaryota</taxon>
        <taxon>Metazoa</taxon>
        <taxon>Ecdysozoa</taxon>
        <taxon>Nematoda</taxon>
        <taxon>Chromadorea</taxon>
        <taxon>Rhabditida</taxon>
        <taxon>Rhabditina</taxon>
        <taxon>Diplogasteromorpha</taxon>
        <taxon>Diplogasteroidea</taxon>
        <taxon>Neodiplogasteridae</taxon>
        <taxon>Pristionchus</taxon>
    </lineage>
</organism>
<feature type="transmembrane region" description="Helical" evidence="1">
    <location>
        <begin position="127"/>
        <end position="155"/>
    </location>
</feature>
<reference evidence="3" key="2">
    <citation type="submission" date="2022-06" db="UniProtKB">
        <authorList>
            <consortium name="EnsemblMetazoa"/>
        </authorList>
    </citation>
    <scope>IDENTIFICATION</scope>
    <source>
        <strain evidence="3">PS312</strain>
    </source>
</reference>
<feature type="domain" description="F-box" evidence="2">
    <location>
        <begin position="11"/>
        <end position="60"/>
    </location>
</feature>
<protein>
    <recommendedName>
        <fullName evidence="2">F-box domain-containing protein</fullName>
    </recommendedName>
</protein>
<evidence type="ECO:0000313" key="4">
    <source>
        <dbReference type="Proteomes" id="UP000005239"/>
    </source>
</evidence>